<feature type="domain" description="Glycoside hydrolase family 5 C-terminal" evidence="5">
    <location>
        <begin position="606"/>
        <end position="694"/>
    </location>
</feature>
<dbReference type="PANTHER" id="PTHR31308:SF5">
    <property type="entry name" value="ERGOSTERYL-BETA-GLUCOSIDASE"/>
    <property type="match status" value="1"/>
</dbReference>
<dbReference type="FunFam" id="3.20.20.80:FF:000131">
    <property type="entry name" value="Glycoside hydrolase superfamily"/>
    <property type="match status" value="1"/>
</dbReference>
<dbReference type="InterPro" id="IPR041036">
    <property type="entry name" value="GH5_C"/>
</dbReference>
<dbReference type="FunFam" id="3.20.20.80:FF:000174">
    <property type="entry name" value="YIR007W-like protein"/>
    <property type="match status" value="1"/>
</dbReference>
<comment type="similarity">
    <text evidence="1">Belongs to the glycosyl hydrolase 5 (cellulase A) family.</text>
</comment>
<keyword evidence="7" id="KW-1185">Reference proteome</keyword>
<dbReference type="EMBL" id="MU006001">
    <property type="protein sequence ID" value="KAF2858864.1"/>
    <property type="molecule type" value="Genomic_DNA"/>
</dbReference>
<evidence type="ECO:0000259" key="4">
    <source>
        <dbReference type="Pfam" id="PF00150"/>
    </source>
</evidence>
<dbReference type="AlphaFoldDB" id="A0A6A7BUJ1"/>
<keyword evidence="2 6" id="KW-0378">Hydrolase</keyword>
<dbReference type="Pfam" id="PF18564">
    <property type="entry name" value="Glyco_hydro_5_C"/>
    <property type="match status" value="1"/>
</dbReference>
<accession>A0A6A7BUJ1</accession>
<dbReference type="Gene3D" id="2.60.40.1180">
    <property type="entry name" value="Golgi alpha-mannosidase II"/>
    <property type="match status" value="1"/>
</dbReference>
<evidence type="ECO:0000256" key="3">
    <source>
        <dbReference type="ARBA" id="ARBA00023295"/>
    </source>
</evidence>
<evidence type="ECO:0000256" key="1">
    <source>
        <dbReference type="ARBA" id="ARBA00005641"/>
    </source>
</evidence>
<name>A0A6A7BUJ1_9PEZI</name>
<evidence type="ECO:0000256" key="2">
    <source>
        <dbReference type="ARBA" id="ARBA00022801"/>
    </source>
</evidence>
<dbReference type="Gene3D" id="3.20.20.80">
    <property type="entry name" value="Glycosidases"/>
    <property type="match status" value="1"/>
</dbReference>
<reference evidence="6" key="1">
    <citation type="journal article" date="2020" name="Stud. Mycol.">
        <title>101 Dothideomycetes genomes: a test case for predicting lifestyles and emergence of pathogens.</title>
        <authorList>
            <person name="Haridas S."/>
            <person name="Albert R."/>
            <person name="Binder M."/>
            <person name="Bloem J."/>
            <person name="Labutti K."/>
            <person name="Salamov A."/>
            <person name="Andreopoulos B."/>
            <person name="Baker S."/>
            <person name="Barry K."/>
            <person name="Bills G."/>
            <person name="Bluhm B."/>
            <person name="Cannon C."/>
            <person name="Castanera R."/>
            <person name="Culley D."/>
            <person name="Daum C."/>
            <person name="Ezra D."/>
            <person name="Gonzalez J."/>
            <person name="Henrissat B."/>
            <person name="Kuo A."/>
            <person name="Liang C."/>
            <person name="Lipzen A."/>
            <person name="Lutzoni F."/>
            <person name="Magnuson J."/>
            <person name="Mondo S."/>
            <person name="Nolan M."/>
            <person name="Ohm R."/>
            <person name="Pangilinan J."/>
            <person name="Park H.-J."/>
            <person name="Ramirez L."/>
            <person name="Alfaro M."/>
            <person name="Sun H."/>
            <person name="Tritt A."/>
            <person name="Yoshinaga Y."/>
            <person name="Zwiers L.-H."/>
            <person name="Turgeon B."/>
            <person name="Goodwin S."/>
            <person name="Spatafora J."/>
            <person name="Crous P."/>
            <person name="Grigoriev I."/>
        </authorList>
    </citation>
    <scope>NUCLEOTIDE SEQUENCE</scope>
    <source>
        <strain evidence="6">CBS 480.64</strain>
    </source>
</reference>
<protein>
    <submittedName>
        <fullName evidence="6">Glycoside hydrolase family 5 protein</fullName>
    </submittedName>
</protein>
<gene>
    <name evidence="6" type="ORF">K470DRAFT_259360</name>
</gene>
<dbReference type="SUPFAM" id="SSF51445">
    <property type="entry name" value="(Trans)glycosidases"/>
    <property type="match status" value="1"/>
</dbReference>
<dbReference type="Pfam" id="PF00150">
    <property type="entry name" value="Cellulase"/>
    <property type="match status" value="1"/>
</dbReference>
<evidence type="ECO:0000259" key="5">
    <source>
        <dbReference type="Pfam" id="PF18564"/>
    </source>
</evidence>
<dbReference type="InterPro" id="IPR052066">
    <property type="entry name" value="Glycosphingolipid_Hydrolases"/>
</dbReference>
<keyword evidence="3" id="KW-0326">Glycosidase</keyword>
<dbReference type="InterPro" id="IPR013780">
    <property type="entry name" value="Glyco_hydro_b"/>
</dbReference>
<feature type="domain" description="Glycoside hydrolase family 5" evidence="4">
    <location>
        <begin position="70"/>
        <end position="134"/>
    </location>
</feature>
<dbReference type="GO" id="GO:1904462">
    <property type="term" value="P:ergosteryl 3-beta-D-glucoside catabolic process"/>
    <property type="evidence" value="ECO:0007669"/>
    <property type="project" value="TreeGrafter"/>
</dbReference>
<sequence>MASFRLKIDGKHFKDTQGRQVTLHGINVSGDSKLPAHPDIPSHESENFFDGDNVSFVDRPFSLKDSHIHFARLKRWGFNTLRYIFTWEALEHEGPGKYDEAFITHTVEVLRIAKGYGFYVFMDPHQDVWSRFTGGSGAPMWTLYACGLDPTKFQITQSALVQNTWEKPAEFPKMAWATNYWRLACGTVMTLFFGGRIFAPKCAIDGKNIQDYLQSHFLNACKHLARRIHEAGDLHGQVVCGYETINEPNCGFLGNFDISQLPKNQNLKKYTCPTVWQAILTGSGRACEIDTYDFGSFGPYKNGKQLVDPKGVTTWLDPSTWDDFKYGWKRSEEWKLGQDIWALHGVWDPETDTLLQPHYFSTHPKTGEALDHEYFTNNQFMDLSRSYRDAIRSVWPQAMLLVQPSPFEVPPNIKNTADDESNLIFASHFYDGITLITKKWNRIWNIDVLGILRGRYSSPAFAIKLGETAIRNCLKDQLSRLREEGEEFMGNHPCVFSEIGIPFDMDDNYAYKTGDYSSQVAAIDANSYAVEGSMVAGMMWWNYTAGNSHFWGDNWNGEDLSIYCEDDHGPTRSLSPDSNKSSEFSSSTMEMLPFSERSRGTEASIRPYPVATHGDISSYGFDLRKTTFTLTLTAKSSTPTEYPTEVFLPEYHFHDVATAGADGSTTVEVSGGKYEVEGQTLKWWHGEGEQKLVVKGGKEWGSASSTWGDDGLLEVYLHLGRNCTVM</sequence>
<dbReference type="GO" id="GO:0050295">
    <property type="term" value="F:steryl-beta-glucosidase activity"/>
    <property type="evidence" value="ECO:0007669"/>
    <property type="project" value="TreeGrafter"/>
</dbReference>
<dbReference type="Proteomes" id="UP000799421">
    <property type="component" value="Unassembled WGS sequence"/>
</dbReference>
<evidence type="ECO:0000313" key="6">
    <source>
        <dbReference type="EMBL" id="KAF2858864.1"/>
    </source>
</evidence>
<dbReference type="GO" id="GO:0000272">
    <property type="term" value="P:polysaccharide catabolic process"/>
    <property type="evidence" value="ECO:0007669"/>
    <property type="project" value="InterPro"/>
</dbReference>
<organism evidence="6 7">
    <name type="scientific">Piedraia hortae CBS 480.64</name>
    <dbReference type="NCBI Taxonomy" id="1314780"/>
    <lineage>
        <taxon>Eukaryota</taxon>
        <taxon>Fungi</taxon>
        <taxon>Dikarya</taxon>
        <taxon>Ascomycota</taxon>
        <taxon>Pezizomycotina</taxon>
        <taxon>Dothideomycetes</taxon>
        <taxon>Dothideomycetidae</taxon>
        <taxon>Capnodiales</taxon>
        <taxon>Piedraiaceae</taxon>
        <taxon>Piedraia</taxon>
    </lineage>
</organism>
<evidence type="ECO:0000313" key="7">
    <source>
        <dbReference type="Proteomes" id="UP000799421"/>
    </source>
</evidence>
<dbReference type="InterPro" id="IPR017853">
    <property type="entry name" value="GH"/>
</dbReference>
<proteinExistence type="inferred from homology"/>
<dbReference type="PANTHER" id="PTHR31308">
    <property type="match status" value="1"/>
</dbReference>
<dbReference type="InterPro" id="IPR001547">
    <property type="entry name" value="Glyco_hydro_5"/>
</dbReference>
<dbReference type="OrthoDB" id="9971853at2759"/>